<gene>
    <name evidence="2" type="ORF">CALMAC_LOCUS8760</name>
</gene>
<dbReference type="SUPFAM" id="SSF81383">
    <property type="entry name" value="F-box domain"/>
    <property type="match status" value="1"/>
</dbReference>
<dbReference type="AlphaFoldDB" id="A0A653CHG7"/>
<dbReference type="GO" id="GO:0031146">
    <property type="term" value="P:SCF-dependent proteasomal ubiquitin-dependent protein catabolic process"/>
    <property type="evidence" value="ECO:0007669"/>
    <property type="project" value="TreeGrafter"/>
</dbReference>
<dbReference type="GO" id="GO:0036503">
    <property type="term" value="P:ERAD pathway"/>
    <property type="evidence" value="ECO:0007669"/>
    <property type="project" value="TreeGrafter"/>
</dbReference>
<dbReference type="GO" id="GO:0019005">
    <property type="term" value="C:SCF ubiquitin ligase complex"/>
    <property type="evidence" value="ECO:0007669"/>
    <property type="project" value="TreeGrafter"/>
</dbReference>
<dbReference type="OrthoDB" id="1107553at2759"/>
<dbReference type="SUPFAM" id="SSF49785">
    <property type="entry name" value="Galactose-binding domain-like"/>
    <property type="match status" value="1"/>
</dbReference>
<dbReference type="GO" id="GO:0005737">
    <property type="term" value="C:cytoplasm"/>
    <property type="evidence" value="ECO:0007669"/>
    <property type="project" value="TreeGrafter"/>
</dbReference>
<dbReference type="Pfam" id="PF12937">
    <property type="entry name" value="F-box-like"/>
    <property type="match status" value="1"/>
</dbReference>
<dbReference type="InterPro" id="IPR036047">
    <property type="entry name" value="F-box-like_dom_sf"/>
</dbReference>
<dbReference type="PANTHER" id="PTHR12125:SF5">
    <property type="entry name" value="F-BOX DOMAIN-CONTAINING PROTEIN"/>
    <property type="match status" value="1"/>
</dbReference>
<dbReference type="Pfam" id="PF04300">
    <property type="entry name" value="FBA"/>
    <property type="match status" value="1"/>
</dbReference>
<dbReference type="PANTHER" id="PTHR12125">
    <property type="entry name" value="F-BOX ONLY PROTEIN 6-LIKE PROTEIN"/>
    <property type="match status" value="1"/>
</dbReference>
<name>A0A653CHG7_CALMS</name>
<evidence type="ECO:0000313" key="3">
    <source>
        <dbReference type="Proteomes" id="UP000410492"/>
    </source>
</evidence>
<proteinExistence type="predicted"/>
<dbReference type="EMBL" id="CAACVG010007730">
    <property type="protein sequence ID" value="VEN46774.1"/>
    <property type="molecule type" value="Genomic_DNA"/>
</dbReference>
<dbReference type="Gene3D" id="1.20.1280.50">
    <property type="match status" value="1"/>
</dbReference>
<reference evidence="2 3" key="1">
    <citation type="submission" date="2019-01" db="EMBL/GenBank/DDBJ databases">
        <authorList>
            <person name="Sayadi A."/>
        </authorList>
    </citation>
    <scope>NUCLEOTIDE SEQUENCE [LARGE SCALE GENOMIC DNA]</scope>
</reference>
<dbReference type="PROSITE" id="PS50181">
    <property type="entry name" value="FBOX"/>
    <property type="match status" value="1"/>
</dbReference>
<dbReference type="GO" id="GO:0006516">
    <property type="term" value="P:glycoprotein catabolic process"/>
    <property type="evidence" value="ECO:0007669"/>
    <property type="project" value="TreeGrafter"/>
</dbReference>
<organism evidence="2 3">
    <name type="scientific">Callosobruchus maculatus</name>
    <name type="common">Southern cowpea weevil</name>
    <name type="synonym">Pulse bruchid</name>
    <dbReference type="NCBI Taxonomy" id="64391"/>
    <lineage>
        <taxon>Eukaryota</taxon>
        <taxon>Metazoa</taxon>
        <taxon>Ecdysozoa</taxon>
        <taxon>Arthropoda</taxon>
        <taxon>Hexapoda</taxon>
        <taxon>Insecta</taxon>
        <taxon>Pterygota</taxon>
        <taxon>Neoptera</taxon>
        <taxon>Endopterygota</taxon>
        <taxon>Coleoptera</taxon>
        <taxon>Polyphaga</taxon>
        <taxon>Cucujiformia</taxon>
        <taxon>Chrysomeloidea</taxon>
        <taxon>Chrysomelidae</taxon>
        <taxon>Bruchinae</taxon>
        <taxon>Bruchini</taxon>
        <taxon>Callosobruchus</taxon>
    </lineage>
</organism>
<protein>
    <recommendedName>
        <fullName evidence="1">F-box domain-containing protein</fullName>
    </recommendedName>
</protein>
<evidence type="ECO:0000259" key="1">
    <source>
        <dbReference type="PROSITE" id="PS50181"/>
    </source>
</evidence>
<dbReference type="GO" id="GO:0061630">
    <property type="term" value="F:ubiquitin protein ligase activity"/>
    <property type="evidence" value="ECO:0007669"/>
    <property type="project" value="TreeGrafter"/>
</dbReference>
<accession>A0A653CHG7</accession>
<keyword evidence="3" id="KW-1185">Reference proteome</keyword>
<evidence type="ECO:0000313" key="2">
    <source>
        <dbReference type="EMBL" id="VEN46774.1"/>
    </source>
</evidence>
<dbReference type="InterPro" id="IPR039752">
    <property type="entry name" value="F-box_only"/>
</dbReference>
<feature type="domain" description="F-box" evidence="1">
    <location>
        <begin position="33"/>
        <end position="79"/>
    </location>
</feature>
<sequence length="282" mass="33660">MRNVVSQTDYSFADFKFLQHFEISNEDATNGLCFQETYIPEEMLVNILSWVPPAILLNLSLVCKKWNNIVKSNRLWRDIHKRKKANCKLKRLPWYVYFSYHTTNSFKNLINNGNGQEHHKHWKVSRKNMFHYTKKLQIENPPRGTDPLPSNVPDFNGHTSCFVTSSENPRLAQEIPLFKKRLLCYIMREFRPRIYCSAWMASRFDNESVHQLMIKGYNSPDCNNDSLIFCMSKEKPFLCENMDKSLIREQWKDGWDLWNCIHHQKILTLKKQGYHRKQLCFN</sequence>
<dbReference type="InterPro" id="IPR001810">
    <property type="entry name" value="F-box_dom"/>
</dbReference>
<dbReference type="Proteomes" id="UP000410492">
    <property type="component" value="Unassembled WGS sequence"/>
</dbReference>
<dbReference type="Gene3D" id="2.60.120.260">
    <property type="entry name" value="Galactose-binding domain-like"/>
    <property type="match status" value="1"/>
</dbReference>
<dbReference type="SMART" id="SM00256">
    <property type="entry name" value="FBOX"/>
    <property type="match status" value="1"/>
</dbReference>
<dbReference type="InterPro" id="IPR007397">
    <property type="entry name" value="F-box-assoc_dom"/>
</dbReference>
<dbReference type="InterPro" id="IPR008979">
    <property type="entry name" value="Galactose-bd-like_sf"/>
</dbReference>